<evidence type="ECO:0000256" key="1">
    <source>
        <dbReference type="SAM" id="MobiDB-lite"/>
    </source>
</evidence>
<name>A0A146K018_9EUKA</name>
<evidence type="ECO:0000313" key="2">
    <source>
        <dbReference type="EMBL" id="JAP89285.1"/>
    </source>
</evidence>
<sequence>HAQINSPHMINKYQLINHWQLKDRAIVYDTKEIVLYDKQDKQVATVPFQQIHKFHPKDQQQQQFVLNGKVYTFINDSLFQLDLFKVKHLFTISGVNFGYGRCGVLNNKILVTNEREFFYLNKQHKPYKVDLIYSGESFEKQITANCTIIYSFCGNTVLLVKTQKYQIFKLHIDHQLSLLFESIQFINPIFCDAGLAAFDCEGVIVVDLTDFSLRQCKQFSKPTVNTKFGKDFSTDQFEIMGIDKNFVERRTLLKEEYFQKHAPNQINPFKMDKFKRPFVKIFSTGEGDIFNFDEQEVNEKVKKALNPYTMKNIFGIKNQTPFEEMLLNQNMDAFERFRMIEPNFDPDDESYDYSNDDSNFGIENEEIDMPSFEDDIWDGDDS</sequence>
<reference evidence="2" key="1">
    <citation type="submission" date="2015-07" db="EMBL/GenBank/DDBJ databases">
        <title>Adaptation to a free-living lifestyle via gene acquisitions in the diplomonad Trepomonas sp. PC1.</title>
        <authorList>
            <person name="Xu F."/>
            <person name="Jerlstrom-Hultqvist J."/>
            <person name="Kolisko M."/>
            <person name="Simpson A.G.B."/>
            <person name="Roger A.J."/>
            <person name="Svard S.G."/>
            <person name="Andersson J.O."/>
        </authorList>
    </citation>
    <scope>NUCLEOTIDE SEQUENCE</scope>
    <source>
        <strain evidence="2">PC1</strain>
    </source>
</reference>
<feature type="compositionally biased region" description="Acidic residues" evidence="1">
    <location>
        <begin position="345"/>
        <end position="355"/>
    </location>
</feature>
<accession>A0A146K018</accession>
<proteinExistence type="predicted"/>
<feature type="non-terminal residue" evidence="2">
    <location>
        <position position="1"/>
    </location>
</feature>
<protein>
    <submittedName>
        <fullName evidence="2">Uncharacterized protein</fullName>
    </submittedName>
</protein>
<feature type="compositionally biased region" description="Acidic residues" evidence="1">
    <location>
        <begin position="363"/>
        <end position="382"/>
    </location>
</feature>
<dbReference type="AlphaFoldDB" id="A0A146K018"/>
<organism evidence="2">
    <name type="scientific">Trepomonas sp. PC1</name>
    <dbReference type="NCBI Taxonomy" id="1076344"/>
    <lineage>
        <taxon>Eukaryota</taxon>
        <taxon>Metamonada</taxon>
        <taxon>Diplomonadida</taxon>
        <taxon>Hexamitidae</taxon>
        <taxon>Hexamitinae</taxon>
        <taxon>Trepomonas</taxon>
    </lineage>
</organism>
<dbReference type="EMBL" id="GDID01007321">
    <property type="protein sequence ID" value="JAP89285.1"/>
    <property type="molecule type" value="Transcribed_RNA"/>
</dbReference>
<gene>
    <name evidence="2" type="ORF">TPC1_31220</name>
</gene>
<feature type="region of interest" description="Disordered" evidence="1">
    <location>
        <begin position="345"/>
        <end position="382"/>
    </location>
</feature>